<keyword evidence="1" id="KW-0969">Cilium</keyword>
<dbReference type="AlphaFoldDB" id="A0A1H3NDG7"/>
<keyword evidence="2" id="KW-1185">Reference proteome</keyword>
<gene>
    <name evidence="1" type="ORF">SAMN05444486_10721</name>
</gene>
<name>A0A1H3NDG7_9RHOB</name>
<organism evidence="1 2">
    <name type="scientific">Lentibacter algarum</name>
    <dbReference type="NCBI Taxonomy" id="576131"/>
    <lineage>
        <taxon>Bacteria</taxon>
        <taxon>Pseudomonadati</taxon>
        <taxon>Pseudomonadota</taxon>
        <taxon>Alphaproteobacteria</taxon>
        <taxon>Rhodobacterales</taxon>
        <taxon>Roseobacteraceae</taxon>
        <taxon>Lentibacter</taxon>
    </lineage>
</organism>
<dbReference type="Proteomes" id="UP000199026">
    <property type="component" value="Unassembled WGS sequence"/>
</dbReference>
<protein>
    <submittedName>
        <fullName evidence="1">Flagellar assembly protein FliH</fullName>
    </submittedName>
</protein>
<evidence type="ECO:0000313" key="1">
    <source>
        <dbReference type="EMBL" id="SDY86773.1"/>
    </source>
</evidence>
<dbReference type="EMBL" id="FNPR01000007">
    <property type="protein sequence ID" value="SDY86773.1"/>
    <property type="molecule type" value="Genomic_DNA"/>
</dbReference>
<dbReference type="STRING" id="576131.SAMN05444486_10721"/>
<keyword evidence="1" id="KW-0282">Flagellum</keyword>
<accession>A0A1H3NDG7</accession>
<reference evidence="1 2" key="1">
    <citation type="submission" date="2016-10" db="EMBL/GenBank/DDBJ databases">
        <authorList>
            <person name="de Groot N.N."/>
        </authorList>
    </citation>
    <scope>NUCLEOTIDE SEQUENCE [LARGE SCALE GENOMIC DNA]</scope>
    <source>
        <strain evidence="1 2">DSM 24677</strain>
    </source>
</reference>
<dbReference type="GeneID" id="78125884"/>
<sequence>MTISHLLETFEDFGSVTATGQSSDDKRTDHELAVYERGYKAGWDDATTAAEKSSAALSEHFAQNVSDLSFTYHEAYTAVLRSLEPLVRQLIETTLPDLAIAGLGQTLAAEVTKIARAHAGSQVTINCHSSKRAMLQAALPTDLSLDLSLLADASLSPDQVFMRFGGVEREIDITRFATQSKNLIHNFFEDIKREPNNG</sequence>
<dbReference type="OrthoDB" id="7870971at2"/>
<evidence type="ECO:0000313" key="2">
    <source>
        <dbReference type="Proteomes" id="UP000199026"/>
    </source>
</evidence>
<dbReference type="RefSeq" id="WP_089894404.1">
    <property type="nucleotide sequence ID" value="NZ_CP158687.1"/>
</dbReference>
<keyword evidence="1" id="KW-0966">Cell projection</keyword>
<proteinExistence type="predicted"/>